<organism evidence="2 3">
    <name type="scientific">Sphenostylis stenocarpa</name>
    <dbReference type="NCBI Taxonomy" id="92480"/>
    <lineage>
        <taxon>Eukaryota</taxon>
        <taxon>Viridiplantae</taxon>
        <taxon>Streptophyta</taxon>
        <taxon>Embryophyta</taxon>
        <taxon>Tracheophyta</taxon>
        <taxon>Spermatophyta</taxon>
        <taxon>Magnoliopsida</taxon>
        <taxon>eudicotyledons</taxon>
        <taxon>Gunneridae</taxon>
        <taxon>Pentapetalae</taxon>
        <taxon>rosids</taxon>
        <taxon>fabids</taxon>
        <taxon>Fabales</taxon>
        <taxon>Fabaceae</taxon>
        <taxon>Papilionoideae</taxon>
        <taxon>50 kb inversion clade</taxon>
        <taxon>NPAAA clade</taxon>
        <taxon>indigoferoid/millettioid clade</taxon>
        <taxon>Phaseoleae</taxon>
        <taxon>Sphenostylis</taxon>
    </lineage>
</organism>
<feature type="region of interest" description="Disordered" evidence="1">
    <location>
        <begin position="96"/>
        <end position="121"/>
    </location>
</feature>
<dbReference type="Gramene" id="rna-AYBTSS11_LOCUS18270">
    <property type="protein sequence ID" value="CAJ1960580.1"/>
    <property type="gene ID" value="gene-AYBTSS11_LOCUS18270"/>
</dbReference>
<sequence length="121" mass="13716">MTWKRLKLSLKKLLKENKEKEMTLYMFQSLETRKLEEDDNITMADLNVLSSVIEKNLMNINERLDTLDANEMMTPSQTQMQPPTPAAEALEETKLVNDDDVSADMTADGDLHNGGGDNLQL</sequence>
<dbReference type="AlphaFoldDB" id="A0AA86VFK7"/>
<dbReference type="EMBL" id="OY731403">
    <property type="protein sequence ID" value="CAJ1960580.1"/>
    <property type="molecule type" value="Genomic_DNA"/>
</dbReference>
<evidence type="ECO:0000256" key="1">
    <source>
        <dbReference type="SAM" id="MobiDB-lite"/>
    </source>
</evidence>
<proteinExistence type="predicted"/>
<gene>
    <name evidence="2" type="ORF">AYBTSS11_LOCUS18270</name>
</gene>
<protein>
    <submittedName>
        <fullName evidence="2">Uncharacterized protein</fullName>
    </submittedName>
</protein>
<name>A0AA86VFK7_9FABA</name>
<evidence type="ECO:0000313" key="3">
    <source>
        <dbReference type="Proteomes" id="UP001189624"/>
    </source>
</evidence>
<evidence type="ECO:0000313" key="2">
    <source>
        <dbReference type="EMBL" id="CAJ1960580.1"/>
    </source>
</evidence>
<keyword evidence="3" id="KW-1185">Reference proteome</keyword>
<accession>A0AA86VFK7</accession>
<reference evidence="2" key="1">
    <citation type="submission" date="2023-10" db="EMBL/GenBank/DDBJ databases">
        <authorList>
            <person name="Domelevo Entfellner J.-B."/>
        </authorList>
    </citation>
    <scope>NUCLEOTIDE SEQUENCE</scope>
</reference>
<feature type="compositionally biased region" description="Gly residues" evidence="1">
    <location>
        <begin position="112"/>
        <end position="121"/>
    </location>
</feature>
<dbReference type="Proteomes" id="UP001189624">
    <property type="component" value="Chromosome 6"/>
</dbReference>